<dbReference type="EMBL" id="KN817574">
    <property type="protein sequence ID" value="KJA19722.1"/>
    <property type="molecule type" value="Genomic_DNA"/>
</dbReference>
<reference evidence="3" key="1">
    <citation type="submission" date="2014-04" db="EMBL/GenBank/DDBJ databases">
        <title>Evolutionary Origins and Diversification of the Mycorrhizal Mutualists.</title>
        <authorList>
            <consortium name="DOE Joint Genome Institute"/>
            <consortium name="Mycorrhizal Genomics Consortium"/>
            <person name="Kohler A."/>
            <person name="Kuo A."/>
            <person name="Nagy L.G."/>
            <person name="Floudas D."/>
            <person name="Copeland A."/>
            <person name="Barry K.W."/>
            <person name="Cichocki N."/>
            <person name="Veneault-Fourrey C."/>
            <person name="LaButti K."/>
            <person name="Lindquist E.A."/>
            <person name="Lipzen A."/>
            <person name="Lundell T."/>
            <person name="Morin E."/>
            <person name="Murat C."/>
            <person name="Riley R."/>
            <person name="Ohm R."/>
            <person name="Sun H."/>
            <person name="Tunlid A."/>
            <person name="Henrissat B."/>
            <person name="Grigoriev I.V."/>
            <person name="Hibbett D.S."/>
            <person name="Martin F."/>
        </authorList>
    </citation>
    <scope>NUCLEOTIDE SEQUENCE [LARGE SCALE GENOMIC DNA]</scope>
    <source>
        <strain evidence="3">FD-334 SS-4</strain>
    </source>
</reference>
<feature type="compositionally biased region" description="Pro residues" evidence="1">
    <location>
        <begin position="26"/>
        <end position="38"/>
    </location>
</feature>
<evidence type="ECO:0000256" key="1">
    <source>
        <dbReference type="SAM" id="MobiDB-lite"/>
    </source>
</evidence>
<organism evidence="2 3">
    <name type="scientific">Hypholoma sublateritium (strain FD-334 SS-4)</name>
    <dbReference type="NCBI Taxonomy" id="945553"/>
    <lineage>
        <taxon>Eukaryota</taxon>
        <taxon>Fungi</taxon>
        <taxon>Dikarya</taxon>
        <taxon>Basidiomycota</taxon>
        <taxon>Agaricomycotina</taxon>
        <taxon>Agaricomycetes</taxon>
        <taxon>Agaricomycetidae</taxon>
        <taxon>Agaricales</taxon>
        <taxon>Agaricineae</taxon>
        <taxon>Strophariaceae</taxon>
        <taxon>Hypholoma</taxon>
    </lineage>
</organism>
<dbReference type="Proteomes" id="UP000054270">
    <property type="component" value="Unassembled WGS sequence"/>
</dbReference>
<evidence type="ECO:0000313" key="2">
    <source>
        <dbReference type="EMBL" id="KJA19722.1"/>
    </source>
</evidence>
<feature type="compositionally biased region" description="Basic residues" evidence="1">
    <location>
        <begin position="69"/>
        <end position="81"/>
    </location>
</feature>
<accession>A0A0D2KZ51</accession>
<dbReference type="AlphaFoldDB" id="A0A0D2KZ51"/>
<feature type="region of interest" description="Disordered" evidence="1">
    <location>
        <begin position="1"/>
        <end position="39"/>
    </location>
</feature>
<keyword evidence="3" id="KW-1185">Reference proteome</keyword>
<name>A0A0D2KZ51_HYPSF</name>
<feature type="compositionally biased region" description="Basic and acidic residues" evidence="1">
    <location>
        <begin position="82"/>
        <end position="122"/>
    </location>
</feature>
<feature type="region of interest" description="Disordered" evidence="1">
    <location>
        <begin position="60"/>
        <end position="122"/>
    </location>
</feature>
<evidence type="ECO:0000313" key="3">
    <source>
        <dbReference type="Proteomes" id="UP000054270"/>
    </source>
</evidence>
<proteinExistence type="predicted"/>
<sequence length="122" mass="13468">MAHMSGSAACLRRQHTSPTCRVRAPSTPPPIHRSPPPFRFGSFTCMEIGAEELRINQQSELRSLDARKKGGPKASKVKGSNKNKETVAPDKKNLKVKPKDEEKISADSKEAADDLKIKKMTK</sequence>
<protein>
    <submittedName>
        <fullName evidence="2">Uncharacterized protein</fullName>
    </submittedName>
</protein>
<gene>
    <name evidence="2" type="ORF">HYPSUDRAFT_1094398</name>
</gene>